<comment type="caution">
    <text evidence="1">The sequence shown here is derived from an EMBL/GenBank/DDBJ whole genome shotgun (WGS) entry which is preliminary data.</text>
</comment>
<gene>
    <name evidence="1" type="ORF">QAD02_008651</name>
</gene>
<proteinExistence type="predicted"/>
<accession>A0ACC2N7F6</accession>
<keyword evidence="2" id="KW-1185">Reference proteome</keyword>
<reference evidence="1" key="1">
    <citation type="submission" date="2023-04" db="EMBL/GenBank/DDBJ databases">
        <title>A chromosome-level genome assembly of the parasitoid wasp Eretmocerus hayati.</title>
        <authorList>
            <person name="Zhong Y."/>
            <person name="Liu S."/>
            <person name="Liu Y."/>
        </authorList>
    </citation>
    <scope>NUCLEOTIDE SEQUENCE</scope>
    <source>
        <strain evidence="1">ZJU_SS_LIU_2023</strain>
    </source>
</reference>
<organism evidence="1 2">
    <name type="scientific">Eretmocerus hayati</name>
    <dbReference type="NCBI Taxonomy" id="131215"/>
    <lineage>
        <taxon>Eukaryota</taxon>
        <taxon>Metazoa</taxon>
        <taxon>Ecdysozoa</taxon>
        <taxon>Arthropoda</taxon>
        <taxon>Hexapoda</taxon>
        <taxon>Insecta</taxon>
        <taxon>Pterygota</taxon>
        <taxon>Neoptera</taxon>
        <taxon>Endopterygota</taxon>
        <taxon>Hymenoptera</taxon>
        <taxon>Apocrita</taxon>
        <taxon>Proctotrupomorpha</taxon>
        <taxon>Chalcidoidea</taxon>
        <taxon>Aphelinidae</taxon>
        <taxon>Aphelininae</taxon>
        <taxon>Eretmocerus</taxon>
    </lineage>
</organism>
<dbReference type="Proteomes" id="UP001239111">
    <property type="component" value="Chromosome 4"/>
</dbReference>
<name>A0ACC2N7F6_9HYME</name>
<protein>
    <submittedName>
        <fullName evidence="1">Uncharacterized protein</fullName>
    </submittedName>
</protein>
<sequence>MILDILCATITVVAVVCIGWYISIRKTFNFWKQKGVQGPQPILFHGNWKDCVYGMLHPAELARKFYNEFSDQKMVGIFINHKPALILRDPELIKTILQTDFDVFPDRGMPLHPKIDPLSRHLFTMEKTLWDPFSRNLSPAFSPSKVKEMIGPMMNVADHLVRHIKGLDDTSNIECIKLMVKFATQVVGSCAFGLEMDEFSGKSTFSLLNLKRKESSQFNFIRRFLREYLPFMYDRCAVFRDDNKIEFYRDMINFIKKSREDAGISKQDYAGLLLQMKENVEKIGDIEFDEELLAAQVYLYFTAGGDSTAIVIANAMYELAKNDQIQRKLREEIRDSKIEDGIYESLKSMKYLDKIFQETLRKYPLRNIHRRSSRPYTFPNTEITIPEGIDVIICHYAVHQDSSLYESPENFDPDRFQENPNEGNGMIFLPFGGGRRYCIGSKVAEMMFKTVIISVIRNFQIRIGSDAVSQKTFSRKTFMEPVSGIHIKFAKIE</sequence>
<evidence type="ECO:0000313" key="2">
    <source>
        <dbReference type="Proteomes" id="UP001239111"/>
    </source>
</evidence>
<dbReference type="EMBL" id="CM056744">
    <property type="protein sequence ID" value="KAJ8666989.1"/>
    <property type="molecule type" value="Genomic_DNA"/>
</dbReference>
<evidence type="ECO:0000313" key="1">
    <source>
        <dbReference type="EMBL" id="KAJ8666989.1"/>
    </source>
</evidence>